<organism evidence="2 3">
    <name type="scientific">Acaryochloris thomasi RCC1774</name>
    <dbReference type="NCBI Taxonomy" id="1764569"/>
    <lineage>
        <taxon>Bacteria</taxon>
        <taxon>Bacillati</taxon>
        <taxon>Cyanobacteriota</taxon>
        <taxon>Cyanophyceae</taxon>
        <taxon>Acaryochloridales</taxon>
        <taxon>Acaryochloridaceae</taxon>
        <taxon>Acaryochloris</taxon>
        <taxon>Acaryochloris thomasi</taxon>
    </lineage>
</organism>
<protein>
    <recommendedName>
        <fullName evidence="1">PIN domain-containing protein</fullName>
    </recommendedName>
</protein>
<dbReference type="Pfam" id="PF13470">
    <property type="entry name" value="PIN_3"/>
    <property type="match status" value="1"/>
</dbReference>
<dbReference type="InterPro" id="IPR029060">
    <property type="entry name" value="PIN-like_dom_sf"/>
</dbReference>
<evidence type="ECO:0000313" key="3">
    <source>
        <dbReference type="Proteomes" id="UP000248857"/>
    </source>
</evidence>
<gene>
    <name evidence="2" type="ORF">C1752_00293</name>
</gene>
<name>A0A2W1K6T2_9CYAN</name>
<evidence type="ECO:0000313" key="2">
    <source>
        <dbReference type="EMBL" id="PZD75401.1"/>
    </source>
</evidence>
<feature type="domain" description="PIN" evidence="1">
    <location>
        <begin position="2"/>
        <end position="115"/>
    </location>
</feature>
<dbReference type="Gene3D" id="3.40.50.1010">
    <property type="entry name" value="5'-nuclease"/>
    <property type="match status" value="1"/>
</dbReference>
<reference evidence="2 3" key="1">
    <citation type="journal article" date="2018" name="Sci. Rep.">
        <title>A novel species of the marine cyanobacterium Acaryochloris with a unique pigment content and lifestyle.</title>
        <authorList>
            <person name="Partensky F."/>
            <person name="Six C."/>
            <person name="Ratin M."/>
            <person name="Garczarek L."/>
            <person name="Vaulot D."/>
            <person name="Probert I."/>
            <person name="Calteau A."/>
            <person name="Gourvil P."/>
            <person name="Marie D."/>
            <person name="Grebert T."/>
            <person name="Bouchier C."/>
            <person name="Le Panse S."/>
            <person name="Gachenot M."/>
            <person name="Rodriguez F."/>
            <person name="Garrido J.L."/>
        </authorList>
    </citation>
    <scope>NUCLEOTIDE SEQUENCE [LARGE SCALE GENOMIC DNA]</scope>
    <source>
        <strain evidence="2 3">RCC1774</strain>
    </source>
</reference>
<dbReference type="SUPFAM" id="SSF88723">
    <property type="entry name" value="PIN domain-like"/>
    <property type="match status" value="1"/>
</dbReference>
<sequence length="147" mass="16503">MRVLLDTNIILDFFLEREPFFQSASKLFDAIADTKVEGFVTASSITDIFYICRRQSQSREEARQILITTLALLSICPVDGFILETALKSGLADFEDAVQIACAETQNLEAIITRNPQDFKTAHIPVLSADQIVKQLESRLQSFGEQE</sequence>
<dbReference type="InterPro" id="IPR002716">
    <property type="entry name" value="PIN_dom"/>
</dbReference>
<dbReference type="Proteomes" id="UP000248857">
    <property type="component" value="Unassembled WGS sequence"/>
</dbReference>
<evidence type="ECO:0000259" key="1">
    <source>
        <dbReference type="Pfam" id="PF13470"/>
    </source>
</evidence>
<keyword evidence="3" id="KW-1185">Reference proteome</keyword>
<dbReference type="EMBL" id="PQWO01000001">
    <property type="protein sequence ID" value="PZD75401.1"/>
    <property type="molecule type" value="Genomic_DNA"/>
</dbReference>
<accession>A0A2W1K6T2</accession>
<dbReference type="RefSeq" id="WP_110984276.1">
    <property type="nucleotide sequence ID" value="NZ_CAWNWM010000001.1"/>
</dbReference>
<proteinExistence type="predicted"/>
<comment type="caution">
    <text evidence="2">The sequence shown here is derived from an EMBL/GenBank/DDBJ whole genome shotgun (WGS) entry which is preliminary data.</text>
</comment>
<dbReference type="OrthoDB" id="9787727at2"/>
<dbReference type="AlphaFoldDB" id="A0A2W1K6T2"/>